<keyword evidence="1" id="KW-0472">Membrane</keyword>
<evidence type="ECO:0000313" key="3">
    <source>
        <dbReference type="Proteomes" id="UP000265520"/>
    </source>
</evidence>
<evidence type="ECO:0000256" key="1">
    <source>
        <dbReference type="SAM" id="Phobius"/>
    </source>
</evidence>
<reference evidence="2 3" key="1">
    <citation type="journal article" date="2018" name="Front. Plant Sci.">
        <title>Red Clover (Trifolium pratense) and Zigzag Clover (T. medium) - A Picture of Genomic Similarities and Differences.</title>
        <authorList>
            <person name="Dluhosova J."/>
            <person name="Istvanek J."/>
            <person name="Nedelnik J."/>
            <person name="Repkova J."/>
        </authorList>
    </citation>
    <scope>NUCLEOTIDE SEQUENCE [LARGE SCALE GENOMIC DNA]</scope>
    <source>
        <strain evidence="3">cv. 10/8</strain>
        <tissue evidence="2">Leaf</tissue>
    </source>
</reference>
<evidence type="ECO:0000313" key="2">
    <source>
        <dbReference type="EMBL" id="MCH87607.1"/>
    </source>
</evidence>
<name>A0A392MJF6_9FABA</name>
<dbReference type="AlphaFoldDB" id="A0A392MJF6"/>
<gene>
    <name evidence="2" type="ORF">A2U01_0008480</name>
</gene>
<keyword evidence="3" id="KW-1185">Reference proteome</keyword>
<dbReference type="Pfam" id="PF06364">
    <property type="entry name" value="DUF1068"/>
    <property type="match status" value="1"/>
</dbReference>
<accession>A0A392MJF6</accession>
<dbReference type="PANTHER" id="PTHR32254:SF3">
    <property type="entry name" value="EXPRESSED PROTEIN-RELATED"/>
    <property type="match status" value="1"/>
</dbReference>
<keyword evidence="1" id="KW-1133">Transmembrane helix</keyword>
<proteinExistence type="predicted"/>
<dbReference type="PANTHER" id="PTHR32254">
    <property type="entry name" value="EXPRESSED PROTEIN"/>
    <property type="match status" value="1"/>
</dbReference>
<sequence length="80" mass="8791">MSRGRSDSGIWLRWCLVLFAMVSALGVCGPALYWRFKKGISLRTNSHSKLSCPPCICDCPPPLSLFQVAPVVLVVVNIID</sequence>
<organism evidence="2 3">
    <name type="scientific">Trifolium medium</name>
    <dbReference type="NCBI Taxonomy" id="97028"/>
    <lineage>
        <taxon>Eukaryota</taxon>
        <taxon>Viridiplantae</taxon>
        <taxon>Streptophyta</taxon>
        <taxon>Embryophyta</taxon>
        <taxon>Tracheophyta</taxon>
        <taxon>Spermatophyta</taxon>
        <taxon>Magnoliopsida</taxon>
        <taxon>eudicotyledons</taxon>
        <taxon>Gunneridae</taxon>
        <taxon>Pentapetalae</taxon>
        <taxon>rosids</taxon>
        <taxon>fabids</taxon>
        <taxon>Fabales</taxon>
        <taxon>Fabaceae</taxon>
        <taxon>Papilionoideae</taxon>
        <taxon>50 kb inversion clade</taxon>
        <taxon>NPAAA clade</taxon>
        <taxon>Hologalegina</taxon>
        <taxon>IRL clade</taxon>
        <taxon>Trifolieae</taxon>
        <taxon>Trifolium</taxon>
    </lineage>
</organism>
<comment type="caution">
    <text evidence="2">The sequence shown here is derived from an EMBL/GenBank/DDBJ whole genome shotgun (WGS) entry which is preliminary data.</text>
</comment>
<keyword evidence="1" id="KW-0812">Transmembrane</keyword>
<dbReference type="EMBL" id="LXQA010012546">
    <property type="protein sequence ID" value="MCH87607.1"/>
    <property type="molecule type" value="Genomic_DNA"/>
</dbReference>
<dbReference type="InterPro" id="IPR010471">
    <property type="entry name" value="DUF1068"/>
</dbReference>
<dbReference type="Proteomes" id="UP000265520">
    <property type="component" value="Unassembled WGS sequence"/>
</dbReference>
<feature type="transmembrane region" description="Helical" evidence="1">
    <location>
        <begin position="12"/>
        <end position="34"/>
    </location>
</feature>
<protein>
    <submittedName>
        <fullName evidence="2">Uncharacterized protein</fullName>
    </submittedName>
</protein>